<dbReference type="GO" id="GO:0016301">
    <property type="term" value="F:kinase activity"/>
    <property type="evidence" value="ECO:0007669"/>
    <property type="project" value="UniProtKB-KW"/>
</dbReference>
<dbReference type="InterPro" id="IPR003594">
    <property type="entry name" value="HATPase_dom"/>
</dbReference>
<dbReference type="InterPro" id="IPR050482">
    <property type="entry name" value="Sensor_HK_TwoCompSys"/>
</dbReference>
<evidence type="ECO:0000256" key="1">
    <source>
        <dbReference type="ARBA" id="ARBA00000085"/>
    </source>
</evidence>
<dbReference type="RefSeq" id="WP_344248996.1">
    <property type="nucleotide sequence ID" value="NZ_BAAAPM010000005.1"/>
</dbReference>
<comment type="caution">
    <text evidence="12">The sequence shown here is derived from an EMBL/GenBank/DDBJ whole genome shotgun (WGS) entry which is preliminary data.</text>
</comment>
<dbReference type="InterPro" id="IPR055558">
    <property type="entry name" value="DUF7134"/>
</dbReference>
<evidence type="ECO:0000256" key="10">
    <source>
        <dbReference type="SAM" id="Phobius"/>
    </source>
</evidence>
<dbReference type="PANTHER" id="PTHR24421:SF10">
    <property type="entry name" value="NITRATE_NITRITE SENSOR PROTEIN NARQ"/>
    <property type="match status" value="1"/>
</dbReference>
<evidence type="ECO:0000313" key="13">
    <source>
        <dbReference type="Proteomes" id="UP001501138"/>
    </source>
</evidence>
<feature type="transmembrane region" description="Helical" evidence="10">
    <location>
        <begin position="65"/>
        <end position="91"/>
    </location>
</feature>
<dbReference type="EC" id="2.7.13.3" evidence="2"/>
<keyword evidence="10" id="KW-0472">Membrane</keyword>
<evidence type="ECO:0000313" key="12">
    <source>
        <dbReference type="EMBL" id="GAA1730292.1"/>
    </source>
</evidence>
<dbReference type="Pfam" id="PF23539">
    <property type="entry name" value="DUF7134"/>
    <property type="match status" value="1"/>
</dbReference>
<keyword evidence="13" id="KW-1185">Reference proteome</keyword>
<evidence type="ECO:0000256" key="5">
    <source>
        <dbReference type="ARBA" id="ARBA00022741"/>
    </source>
</evidence>
<keyword evidence="8" id="KW-0902">Two-component regulatory system</keyword>
<dbReference type="CDD" id="cd16917">
    <property type="entry name" value="HATPase_UhpB-NarQ-NarX-like"/>
    <property type="match status" value="1"/>
</dbReference>
<feature type="region of interest" description="Disordered" evidence="9">
    <location>
        <begin position="348"/>
        <end position="370"/>
    </location>
</feature>
<sequence>MSVRPARGDVVLAAAIAVALLPATGVIAYRSLPSGAATALVALAAVVHVAFAWRRRAPVASHVVVLAALGGQLALTGLFVLLPSALVIWLSVHACAAWSSRPWLPAVTGTLGVAAAVLRFASDPAVRDSGFGPAPWLLGLLLLALLAASWTAGLLRRAQEAARLAAEERRARAVAEQDARADRAVLAERARIAREMHDVVAHSLAVVVAQARLGRAAPARAQEALAAVEEAGRAASGEMRGLLHVLRAGPADRPGPADEAPGSGADGGARPAPGLADLPDLVERVRGTGRQIAVDVSGEPRPLGPAAQLAVYRTVQEALTNTARYAGERAASAVSLTWSEGEVEVVVSDDGGGPRAPGGSGPAREGTGLRGMAERVEAVGGRVEVRRADGWTVAARIPVRAAPPAGGGR</sequence>
<organism evidence="12 13">
    <name type="scientific">Isoptericola hypogeus</name>
    <dbReference type="NCBI Taxonomy" id="300179"/>
    <lineage>
        <taxon>Bacteria</taxon>
        <taxon>Bacillati</taxon>
        <taxon>Actinomycetota</taxon>
        <taxon>Actinomycetes</taxon>
        <taxon>Micrococcales</taxon>
        <taxon>Promicromonosporaceae</taxon>
        <taxon>Isoptericola</taxon>
    </lineage>
</organism>
<evidence type="ECO:0000256" key="4">
    <source>
        <dbReference type="ARBA" id="ARBA00022679"/>
    </source>
</evidence>
<feature type="transmembrane region" description="Helical" evidence="10">
    <location>
        <begin position="134"/>
        <end position="155"/>
    </location>
</feature>
<feature type="domain" description="Histidine kinase/HSP90-like ATPase" evidence="11">
    <location>
        <begin position="306"/>
        <end position="401"/>
    </location>
</feature>
<feature type="transmembrane region" description="Helical" evidence="10">
    <location>
        <begin position="103"/>
        <end position="122"/>
    </location>
</feature>
<evidence type="ECO:0000256" key="2">
    <source>
        <dbReference type="ARBA" id="ARBA00012438"/>
    </source>
</evidence>
<keyword evidence="10" id="KW-1133">Transmembrane helix</keyword>
<proteinExistence type="predicted"/>
<keyword evidence="4" id="KW-0808">Transferase</keyword>
<evidence type="ECO:0000256" key="3">
    <source>
        <dbReference type="ARBA" id="ARBA00022553"/>
    </source>
</evidence>
<keyword evidence="5" id="KW-0547">Nucleotide-binding</keyword>
<gene>
    <name evidence="12" type="ORF">GCM10009809_27270</name>
</gene>
<protein>
    <recommendedName>
        <fullName evidence="2">histidine kinase</fullName>
        <ecNumber evidence="2">2.7.13.3</ecNumber>
    </recommendedName>
</protein>
<dbReference type="EMBL" id="BAAAPM010000005">
    <property type="protein sequence ID" value="GAA1730292.1"/>
    <property type="molecule type" value="Genomic_DNA"/>
</dbReference>
<evidence type="ECO:0000256" key="7">
    <source>
        <dbReference type="ARBA" id="ARBA00022840"/>
    </source>
</evidence>
<evidence type="ECO:0000259" key="11">
    <source>
        <dbReference type="SMART" id="SM00387"/>
    </source>
</evidence>
<accession>A0ABN2JKH5</accession>
<keyword evidence="10" id="KW-0812">Transmembrane</keyword>
<dbReference type="InterPro" id="IPR036890">
    <property type="entry name" value="HATPase_C_sf"/>
</dbReference>
<keyword evidence="6 12" id="KW-0418">Kinase</keyword>
<evidence type="ECO:0000256" key="8">
    <source>
        <dbReference type="ARBA" id="ARBA00023012"/>
    </source>
</evidence>
<dbReference type="Proteomes" id="UP001501138">
    <property type="component" value="Unassembled WGS sequence"/>
</dbReference>
<feature type="compositionally biased region" description="Gly residues" evidence="9">
    <location>
        <begin position="350"/>
        <end position="361"/>
    </location>
</feature>
<dbReference type="SMART" id="SM00387">
    <property type="entry name" value="HATPase_c"/>
    <property type="match status" value="1"/>
</dbReference>
<reference evidence="12 13" key="1">
    <citation type="journal article" date="2019" name="Int. J. Syst. Evol. Microbiol.">
        <title>The Global Catalogue of Microorganisms (GCM) 10K type strain sequencing project: providing services to taxonomists for standard genome sequencing and annotation.</title>
        <authorList>
            <consortium name="The Broad Institute Genomics Platform"/>
            <consortium name="The Broad Institute Genome Sequencing Center for Infectious Disease"/>
            <person name="Wu L."/>
            <person name="Ma J."/>
        </authorList>
    </citation>
    <scope>NUCLEOTIDE SEQUENCE [LARGE SCALE GENOMIC DNA]</scope>
    <source>
        <strain evidence="12 13">JCM 15589</strain>
    </source>
</reference>
<feature type="region of interest" description="Disordered" evidence="9">
    <location>
        <begin position="248"/>
        <end position="276"/>
    </location>
</feature>
<feature type="transmembrane region" description="Helical" evidence="10">
    <location>
        <begin position="35"/>
        <end position="53"/>
    </location>
</feature>
<evidence type="ECO:0000256" key="9">
    <source>
        <dbReference type="SAM" id="MobiDB-lite"/>
    </source>
</evidence>
<dbReference type="InterPro" id="IPR011712">
    <property type="entry name" value="Sig_transdc_His_kin_sub3_dim/P"/>
</dbReference>
<dbReference type="SUPFAM" id="SSF55874">
    <property type="entry name" value="ATPase domain of HSP90 chaperone/DNA topoisomerase II/histidine kinase"/>
    <property type="match status" value="1"/>
</dbReference>
<dbReference type="Gene3D" id="1.20.5.1930">
    <property type="match status" value="1"/>
</dbReference>
<comment type="catalytic activity">
    <reaction evidence="1">
        <text>ATP + protein L-histidine = ADP + protein N-phospho-L-histidine.</text>
        <dbReference type="EC" id="2.7.13.3"/>
    </reaction>
</comment>
<keyword evidence="7" id="KW-0067">ATP-binding</keyword>
<keyword evidence="3" id="KW-0597">Phosphoprotein</keyword>
<dbReference type="Gene3D" id="3.30.565.10">
    <property type="entry name" value="Histidine kinase-like ATPase, C-terminal domain"/>
    <property type="match status" value="1"/>
</dbReference>
<evidence type="ECO:0000256" key="6">
    <source>
        <dbReference type="ARBA" id="ARBA00022777"/>
    </source>
</evidence>
<dbReference type="Pfam" id="PF02518">
    <property type="entry name" value="HATPase_c"/>
    <property type="match status" value="1"/>
</dbReference>
<name>A0ABN2JKH5_9MICO</name>
<dbReference type="Pfam" id="PF07730">
    <property type="entry name" value="HisKA_3"/>
    <property type="match status" value="1"/>
</dbReference>
<dbReference type="PANTHER" id="PTHR24421">
    <property type="entry name" value="NITRATE/NITRITE SENSOR PROTEIN NARX-RELATED"/>
    <property type="match status" value="1"/>
</dbReference>